<name>A0ACC2R1D5_9NEOP</name>
<evidence type="ECO:0000313" key="2">
    <source>
        <dbReference type="Proteomes" id="UP001231649"/>
    </source>
</evidence>
<keyword evidence="2" id="KW-1185">Reference proteome</keyword>
<gene>
    <name evidence="1" type="ORF">PYW08_001360</name>
</gene>
<dbReference type="EMBL" id="CM056786">
    <property type="protein sequence ID" value="KAJ8729779.1"/>
    <property type="molecule type" value="Genomic_DNA"/>
</dbReference>
<evidence type="ECO:0000313" key="1">
    <source>
        <dbReference type="EMBL" id="KAJ8729779.1"/>
    </source>
</evidence>
<organism evidence="1 2">
    <name type="scientific">Mythimna loreyi</name>
    <dbReference type="NCBI Taxonomy" id="667449"/>
    <lineage>
        <taxon>Eukaryota</taxon>
        <taxon>Metazoa</taxon>
        <taxon>Ecdysozoa</taxon>
        <taxon>Arthropoda</taxon>
        <taxon>Hexapoda</taxon>
        <taxon>Insecta</taxon>
        <taxon>Pterygota</taxon>
        <taxon>Neoptera</taxon>
        <taxon>Endopterygota</taxon>
        <taxon>Lepidoptera</taxon>
        <taxon>Glossata</taxon>
        <taxon>Ditrysia</taxon>
        <taxon>Noctuoidea</taxon>
        <taxon>Noctuidae</taxon>
        <taxon>Noctuinae</taxon>
        <taxon>Hadenini</taxon>
        <taxon>Mythimna</taxon>
    </lineage>
</organism>
<protein>
    <submittedName>
        <fullName evidence="1">Uncharacterized protein</fullName>
    </submittedName>
</protein>
<dbReference type="Proteomes" id="UP001231649">
    <property type="component" value="Chromosome 10"/>
</dbReference>
<proteinExistence type="predicted"/>
<sequence>MFSTFFTSVYEPTNFDPAMWQPPNTYADNSPYISEVYLPVDVIHNAIQQFNLNKGPGPDVLPPLFIKKTTDIIVHPLLVIFNKCLREGTFPNIWKRAHYHTDIQEW</sequence>
<reference evidence="1" key="1">
    <citation type="submission" date="2023-03" db="EMBL/GenBank/DDBJ databases">
        <title>Chromosome-level genomes of two armyworms, Mythimna separata and Mythimna loreyi, provide insights into the biosynthesis and reception of sex pheromones.</title>
        <authorList>
            <person name="Zhao H."/>
        </authorList>
    </citation>
    <scope>NUCLEOTIDE SEQUENCE</scope>
    <source>
        <strain evidence="1">BeijingLab</strain>
    </source>
</reference>
<comment type="caution">
    <text evidence="1">The sequence shown here is derived from an EMBL/GenBank/DDBJ whole genome shotgun (WGS) entry which is preliminary data.</text>
</comment>
<accession>A0ACC2R1D5</accession>